<dbReference type="HOGENOM" id="CLU_076609_0_0_6"/>
<keyword evidence="2" id="KW-0540">Nuclease</keyword>
<name>C5WDS5_9ENTR</name>
<dbReference type="KEGG" id="icp:ICMP_653"/>
<feature type="coiled-coil region" evidence="6">
    <location>
        <begin position="182"/>
        <end position="218"/>
    </location>
</feature>
<organism evidence="9 10">
    <name type="scientific">Candidatus Ishikawaella capsulata Mpkobe</name>
    <dbReference type="NCBI Taxonomy" id="476281"/>
    <lineage>
        <taxon>Bacteria</taxon>
        <taxon>Pseudomonadati</taxon>
        <taxon>Pseudomonadota</taxon>
        <taxon>Gammaproteobacteria</taxon>
        <taxon>Enterobacterales</taxon>
        <taxon>Enterobacteriaceae</taxon>
        <taxon>Candidatus Ishikawella</taxon>
    </lineage>
</organism>
<evidence type="ECO:0000259" key="8">
    <source>
        <dbReference type="Pfam" id="PF08340"/>
    </source>
</evidence>
<evidence type="ECO:0000256" key="4">
    <source>
        <dbReference type="ARBA" id="ARBA00022801"/>
    </source>
</evidence>
<dbReference type="PANTHER" id="PTHR30636:SF3">
    <property type="entry name" value="UPF0701 PROTEIN YICC"/>
    <property type="match status" value="1"/>
</dbReference>
<comment type="cofactor">
    <cofactor evidence="1">
        <name>a divalent metal cation</name>
        <dbReference type="ChEBI" id="CHEBI:60240"/>
    </cofactor>
</comment>
<proteinExistence type="inferred from homology"/>
<evidence type="ECO:0000313" key="9">
    <source>
        <dbReference type="EMBL" id="BAH83481.1"/>
    </source>
</evidence>
<comment type="similarity">
    <text evidence="5">Belongs to the YicC/YloC family.</text>
</comment>
<evidence type="ECO:0000256" key="5">
    <source>
        <dbReference type="ARBA" id="ARBA00035648"/>
    </source>
</evidence>
<evidence type="ECO:0000259" key="7">
    <source>
        <dbReference type="Pfam" id="PF03755"/>
    </source>
</evidence>
<dbReference type="InterPro" id="IPR013527">
    <property type="entry name" value="YicC-like_N"/>
</dbReference>
<keyword evidence="3" id="KW-0255">Endonuclease</keyword>
<evidence type="ECO:0000256" key="6">
    <source>
        <dbReference type="SAM" id="Coils"/>
    </source>
</evidence>
<dbReference type="OrthoDB" id="9771229at2"/>
<dbReference type="InterPro" id="IPR013551">
    <property type="entry name" value="YicC-like_C"/>
</dbReference>
<sequence length="287" mass="33864">MIRSMTSYTYREFNISYGRGAWELRSVNKRYLEITVYLPKQFRVLEPIIRENISNYITRGKIECSLYFNGDINTTYKLFLNESLAAQLIQAANKIKLQSNQGIINPIDILSWPNVISCQETNFKNIYPELLKILADTLKEFIIVREKEGIELKKFIQQRLVAIMKEVQKIRRIIPEIKTWQRKRLMTTLKQIEIKIENKRIEQELVMLAQRNDITEELDRLDVHLKQTVNILNNKGPMGRRLDFMMQEFNRESNTLASKSVNIDVISAAIELKVLIEQIREQIQNIE</sequence>
<keyword evidence="6" id="KW-0175">Coiled coil</keyword>
<dbReference type="InterPro" id="IPR005229">
    <property type="entry name" value="YicC/YloC-like"/>
</dbReference>
<feature type="domain" description="Endoribonuclease YicC-like C-terminal" evidence="8">
    <location>
        <begin position="171"/>
        <end position="287"/>
    </location>
</feature>
<protein>
    <recommendedName>
        <fullName evidence="11">YicC family protein</fullName>
    </recommendedName>
</protein>
<dbReference type="PANTHER" id="PTHR30636">
    <property type="entry name" value="UPF0701 PROTEIN YICC"/>
    <property type="match status" value="1"/>
</dbReference>
<evidence type="ECO:0000256" key="3">
    <source>
        <dbReference type="ARBA" id="ARBA00022759"/>
    </source>
</evidence>
<dbReference type="Proteomes" id="UP000061704">
    <property type="component" value="Chromosome"/>
</dbReference>
<dbReference type="Pfam" id="PF08340">
    <property type="entry name" value="YicC-like_C"/>
    <property type="match status" value="1"/>
</dbReference>
<keyword evidence="10" id="KW-1185">Reference proteome</keyword>
<dbReference type="Pfam" id="PF03755">
    <property type="entry name" value="YicC-like_N"/>
    <property type="match status" value="1"/>
</dbReference>
<dbReference type="NCBIfam" id="TIGR00255">
    <property type="entry name" value="YicC/YloC family endoribonuclease"/>
    <property type="match status" value="1"/>
</dbReference>
<accession>C5WDS5</accession>
<evidence type="ECO:0000256" key="1">
    <source>
        <dbReference type="ARBA" id="ARBA00001968"/>
    </source>
</evidence>
<dbReference type="AlphaFoldDB" id="C5WDS5"/>
<dbReference type="GO" id="GO:0016787">
    <property type="term" value="F:hydrolase activity"/>
    <property type="evidence" value="ECO:0007669"/>
    <property type="project" value="UniProtKB-KW"/>
</dbReference>
<dbReference type="STRING" id="476281.ICMP_653"/>
<keyword evidence="4" id="KW-0378">Hydrolase</keyword>
<dbReference type="GO" id="GO:0004521">
    <property type="term" value="F:RNA endonuclease activity"/>
    <property type="evidence" value="ECO:0007669"/>
    <property type="project" value="InterPro"/>
</dbReference>
<reference evidence="9 10" key="1">
    <citation type="journal article" date="2011" name="Genome Biol. Evol.">
        <title>Reductive evolution of bacterial genome in insect gut environment.</title>
        <authorList>
            <person name="Nikoh N."/>
            <person name="Hosokawa T."/>
            <person name="Ohshima K."/>
            <person name="Hattori M."/>
            <person name="Fukatsu T."/>
        </authorList>
    </citation>
    <scope>NUCLEOTIDE SEQUENCE [LARGE SCALE GENOMIC DNA]</scope>
    <source>
        <strain evidence="9 10">Mpkobe</strain>
    </source>
</reference>
<evidence type="ECO:0000313" key="10">
    <source>
        <dbReference type="Proteomes" id="UP000061704"/>
    </source>
</evidence>
<gene>
    <name evidence="9" type="primary">yicC</name>
    <name evidence="9" type="ORF">ICMP_653</name>
</gene>
<feature type="domain" description="Endoribonuclease YicC-like N-terminal" evidence="7">
    <location>
        <begin position="2"/>
        <end position="153"/>
    </location>
</feature>
<evidence type="ECO:0008006" key="11">
    <source>
        <dbReference type="Google" id="ProtNLM"/>
    </source>
</evidence>
<evidence type="ECO:0000256" key="2">
    <source>
        <dbReference type="ARBA" id="ARBA00022722"/>
    </source>
</evidence>
<dbReference type="RefSeq" id="WP_041069935.1">
    <property type="nucleotide sequence ID" value="NZ_AP010872.1"/>
</dbReference>
<dbReference type="EMBL" id="AP010872">
    <property type="protein sequence ID" value="BAH83481.1"/>
    <property type="molecule type" value="Genomic_DNA"/>
</dbReference>